<evidence type="ECO:0000256" key="3">
    <source>
        <dbReference type="ARBA" id="ARBA00022729"/>
    </source>
</evidence>
<keyword evidence="6" id="KW-1133">Transmembrane helix</keyword>
<dbReference type="Gene3D" id="3.40.50.1820">
    <property type="entry name" value="alpha/beta hydrolase"/>
    <property type="match status" value="1"/>
</dbReference>
<evidence type="ECO:0000256" key="6">
    <source>
        <dbReference type="SAM" id="Phobius"/>
    </source>
</evidence>
<dbReference type="Proteomes" id="UP001458880">
    <property type="component" value="Unassembled WGS sequence"/>
</dbReference>
<dbReference type="Gene3D" id="1.20.120.980">
    <property type="entry name" value="Serine carboxypeptidase S28, SKS domain"/>
    <property type="match status" value="1"/>
</dbReference>
<evidence type="ECO:0000313" key="7">
    <source>
        <dbReference type="EMBL" id="KAK9736738.1"/>
    </source>
</evidence>
<keyword evidence="2" id="KW-0645">Protease</keyword>
<dbReference type="GO" id="GO:0004180">
    <property type="term" value="F:carboxypeptidase activity"/>
    <property type="evidence" value="ECO:0007669"/>
    <property type="project" value="UniProtKB-KW"/>
</dbReference>
<evidence type="ECO:0000256" key="2">
    <source>
        <dbReference type="ARBA" id="ARBA00022670"/>
    </source>
</evidence>
<evidence type="ECO:0000313" key="8">
    <source>
        <dbReference type="Proteomes" id="UP001458880"/>
    </source>
</evidence>
<keyword evidence="5" id="KW-0325">Glycoprotein</keyword>
<protein>
    <submittedName>
        <fullName evidence="7">Serine carboxypeptidase S28</fullName>
    </submittedName>
</protein>
<dbReference type="EMBL" id="JASPKY010000109">
    <property type="protein sequence ID" value="KAK9736738.1"/>
    <property type="molecule type" value="Genomic_DNA"/>
</dbReference>
<evidence type="ECO:0000256" key="5">
    <source>
        <dbReference type="ARBA" id="ARBA00023180"/>
    </source>
</evidence>
<comment type="similarity">
    <text evidence="1">Belongs to the peptidase S28 family.</text>
</comment>
<name>A0AAW1LRV5_POPJA</name>
<dbReference type="AlphaFoldDB" id="A0AAW1LRV5"/>
<keyword evidence="6" id="KW-0472">Membrane</keyword>
<dbReference type="GO" id="GO:0008239">
    <property type="term" value="F:dipeptidyl-peptidase activity"/>
    <property type="evidence" value="ECO:0007669"/>
    <property type="project" value="TreeGrafter"/>
</dbReference>
<proteinExistence type="inferred from homology"/>
<dbReference type="SUPFAM" id="SSF53474">
    <property type="entry name" value="alpha/beta-Hydrolases"/>
    <property type="match status" value="1"/>
</dbReference>
<reference evidence="7 8" key="1">
    <citation type="journal article" date="2024" name="BMC Genomics">
        <title>De novo assembly and annotation of Popillia japonica's genome with initial clues to its potential as an invasive pest.</title>
        <authorList>
            <person name="Cucini C."/>
            <person name="Boschi S."/>
            <person name="Funari R."/>
            <person name="Cardaioli E."/>
            <person name="Iannotti N."/>
            <person name="Marturano G."/>
            <person name="Paoli F."/>
            <person name="Bruttini M."/>
            <person name="Carapelli A."/>
            <person name="Frati F."/>
            <person name="Nardi F."/>
        </authorList>
    </citation>
    <scope>NUCLEOTIDE SEQUENCE [LARGE SCALE GENOMIC DNA]</scope>
    <source>
        <strain evidence="7">DMR45628</strain>
    </source>
</reference>
<evidence type="ECO:0000256" key="1">
    <source>
        <dbReference type="ARBA" id="ARBA00011079"/>
    </source>
</evidence>
<dbReference type="PANTHER" id="PTHR11010">
    <property type="entry name" value="PROTEASE S28 PRO-X CARBOXYPEPTIDASE-RELATED"/>
    <property type="match status" value="1"/>
</dbReference>
<dbReference type="Pfam" id="PF05577">
    <property type="entry name" value="Peptidase_S28"/>
    <property type="match status" value="1"/>
</dbReference>
<evidence type="ECO:0000256" key="4">
    <source>
        <dbReference type="ARBA" id="ARBA00022801"/>
    </source>
</evidence>
<dbReference type="InterPro" id="IPR042269">
    <property type="entry name" value="Ser_carbopepase_S28_SKS"/>
</dbReference>
<keyword evidence="3" id="KW-0732">Signal</keyword>
<dbReference type="PANTHER" id="PTHR11010:SF5">
    <property type="entry name" value="RE36938P-RELATED"/>
    <property type="match status" value="1"/>
</dbReference>
<dbReference type="InterPro" id="IPR008758">
    <property type="entry name" value="Peptidase_S28"/>
</dbReference>
<dbReference type="GO" id="GO:0006508">
    <property type="term" value="P:proteolysis"/>
    <property type="evidence" value="ECO:0007669"/>
    <property type="project" value="UniProtKB-KW"/>
</dbReference>
<dbReference type="InterPro" id="IPR029058">
    <property type="entry name" value="AB_hydrolase_fold"/>
</dbReference>
<accession>A0AAW1LRV5</accession>
<gene>
    <name evidence="7" type="ORF">QE152_g11298</name>
</gene>
<comment type="caution">
    <text evidence="7">The sequence shown here is derived from an EMBL/GenBank/DDBJ whole genome shotgun (WGS) entry which is preliminary data.</text>
</comment>
<feature type="transmembrane region" description="Helical" evidence="6">
    <location>
        <begin position="7"/>
        <end position="32"/>
    </location>
</feature>
<sequence length="507" mass="57311">MFGSKRVWITFGVIFFIALVGAIVAVTLVIVLKGDGDDNEYVCDGSKSYTKISLKAGQKSHIEKFRQGPPPLEGIFSSATDTEFAWINQRIDHFDPTNLKTWEMRYLHNNEFYVEGGPMFVFIGGEWEINSDYLMTGQMYDMAKEHNGYMFYTEHRYYGNSFPTKDICTYNLQFQNADQALADIAYFIEYQKSTIAGMENSKVVVVGASYSAMLATWLRVKYPHLVDAALSSSAPLRAVADFYEYYEVVAQSLRLVSEECVSTIAEAVDEIDRQFQTESGIAYVSNLLPMEKPVNASEPNRSYFFLNLASPFALLVERASGTVLTNACSTLLSYEGTAFEKFISYINKYYESSTITDYDYYVSYLSNPQITSGTLRQWYYQTCTEYGFYQTASSTNQPFKNFGVDLFIKLCDDVFKISQEVLNSGIERTNLLYGSVYPKVTRVVSTHGTVDPWHPLGVLEDLNPEAPVFVINGASHCADLSSISSNDSEEMVYAKTKVKEYIAEWIS</sequence>
<dbReference type="GO" id="GO:0070008">
    <property type="term" value="F:serine-type exopeptidase activity"/>
    <property type="evidence" value="ECO:0007669"/>
    <property type="project" value="InterPro"/>
</dbReference>
<keyword evidence="6" id="KW-0812">Transmembrane</keyword>
<keyword evidence="7" id="KW-0121">Carboxypeptidase</keyword>
<keyword evidence="4" id="KW-0378">Hydrolase</keyword>
<keyword evidence="8" id="KW-1185">Reference proteome</keyword>
<organism evidence="7 8">
    <name type="scientific">Popillia japonica</name>
    <name type="common">Japanese beetle</name>
    <dbReference type="NCBI Taxonomy" id="7064"/>
    <lineage>
        <taxon>Eukaryota</taxon>
        <taxon>Metazoa</taxon>
        <taxon>Ecdysozoa</taxon>
        <taxon>Arthropoda</taxon>
        <taxon>Hexapoda</taxon>
        <taxon>Insecta</taxon>
        <taxon>Pterygota</taxon>
        <taxon>Neoptera</taxon>
        <taxon>Endopterygota</taxon>
        <taxon>Coleoptera</taxon>
        <taxon>Polyphaga</taxon>
        <taxon>Scarabaeiformia</taxon>
        <taxon>Scarabaeidae</taxon>
        <taxon>Rutelinae</taxon>
        <taxon>Popillia</taxon>
    </lineage>
</organism>